<evidence type="ECO:0000313" key="3">
    <source>
        <dbReference type="WBParaSite" id="HPBE_0000813201-mRNA-1"/>
    </source>
</evidence>
<reference evidence="3" key="2">
    <citation type="submission" date="2019-09" db="UniProtKB">
        <authorList>
            <consortium name="WormBaseParasite"/>
        </authorList>
    </citation>
    <scope>IDENTIFICATION</scope>
</reference>
<dbReference type="WBParaSite" id="HPBE_0000813201-mRNA-1">
    <property type="protein sequence ID" value="HPBE_0000813201-mRNA-1"/>
    <property type="gene ID" value="HPBE_0000813201"/>
</dbReference>
<organism evidence="2 3">
    <name type="scientific">Heligmosomoides polygyrus</name>
    <name type="common">Parasitic roundworm</name>
    <dbReference type="NCBI Taxonomy" id="6339"/>
    <lineage>
        <taxon>Eukaryota</taxon>
        <taxon>Metazoa</taxon>
        <taxon>Ecdysozoa</taxon>
        <taxon>Nematoda</taxon>
        <taxon>Chromadorea</taxon>
        <taxon>Rhabditida</taxon>
        <taxon>Rhabditina</taxon>
        <taxon>Rhabditomorpha</taxon>
        <taxon>Strongyloidea</taxon>
        <taxon>Heligmosomidae</taxon>
        <taxon>Heligmosomoides</taxon>
    </lineage>
</organism>
<evidence type="ECO:0000313" key="2">
    <source>
        <dbReference type="Proteomes" id="UP000050761"/>
    </source>
</evidence>
<name>A0A183FLJ0_HELPZ</name>
<gene>
    <name evidence="1" type="ORF">HPBE_LOCUS8139</name>
</gene>
<dbReference type="Proteomes" id="UP000050761">
    <property type="component" value="Unassembled WGS sequence"/>
</dbReference>
<proteinExistence type="predicted"/>
<accession>A0A183FLJ0</accession>
<accession>A0A3P8BF31</accession>
<reference evidence="1 2" key="1">
    <citation type="submission" date="2018-11" db="EMBL/GenBank/DDBJ databases">
        <authorList>
            <consortium name="Pathogen Informatics"/>
        </authorList>
    </citation>
    <scope>NUCLEOTIDE SEQUENCE [LARGE SCALE GENOMIC DNA]</scope>
</reference>
<evidence type="ECO:0000313" key="1">
    <source>
        <dbReference type="EMBL" id="VDO75098.1"/>
    </source>
</evidence>
<sequence>MLIGGKPRKTARNGQKVELICGRGNHNYTCNSGILTEESYRQGRCGCDGLLEMLFDMPKDQRPSPMYDSVTYDPLPNTPTTVGKDGIWNGVDYRNGSIVKPYCDTEMCSISSLKESGKFLNVTAATTGDDVNPMPRLQTLIPIVGKVDKDKVQHRVTVSALCEAKNSATATENAQEFECNNGKWKPEPVSCS</sequence>
<dbReference type="EMBL" id="UZAH01026067">
    <property type="protein sequence ID" value="VDO75098.1"/>
    <property type="molecule type" value="Genomic_DNA"/>
</dbReference>
<dbReference type="AlphaFoldDB" id="A0A183FLJ0"/>
<protein>
    <submittedName>
        <fullName evidence="3">Sushi domain-containing protein</fullName>
    </submittedName>
</protein>
<keyword evidence="2" id="KW-1185">Reference proteome</keyword>